<dbReference type="RefSeq" id="WP_121892592.1">
    <property type="nucleotide sequence ID" value="NZ_PENI01000021.1"/>
</dbReference>
<dbReference type="SUPFAM" id="SSF53092">
    <property type="entry name" value="Creatinase/prolidase N-terminal domain"/>
    <property type="match status" value="1"/>
</dbReference>
<gene>
    <name evidence="3" type="ORF">CTZ28_28435</name>
</gene>
<dbReference type="Gene3D" id="3.40.350.10">
    <property type="entry name" value="Creatinase/prolidase N-terminal domain"/>
    <property type="match status" value="1"/>
</dbReference>
<accession>A0A3M0I076</accession>
<dbReference type="CDD" id="cd01066">
    <property type="entry name" value="APP_MetAP"/>
    <property type="match status" value="1"/>
</dbReference>
<dbReference type="EMBL" id="PENI01000021">
    <property type="protein sequence ID" value="RMB82677.1"/>
    <property type="molecule type" value="Genomic_DNA"/>
</dbReference>
<keyword evidence="4" id="KW-1185">Reference proteome</keyword>
<dbReference type="PANTHER" id="PTHR46112:SF2">
    <property type="entry name" value="XAA-PRO AMINOPEPTIDASE P-RELATED"/>
    <property type="match status" value="1"/>
</dbReference>
<proteinExistence type="predicted"/>
<dbReference type="SUPFAM" id="SSF55920">
    <property type="entry name" value="Creatinase/aminopeptidase"/>
    <property type="match status" value="1"/>
</dbReference>
<evidence type="ECO:0000259" key="2">
    <source>
        <dbReference type="Pfam" id="PF01321"/>
    </source>
</evidence>
<evidence type="ECO:0000259" key="1">
    <source>
        <dbReference type="Pfam" id="PF00557"/>
    </source>
</evidence>
<organism evidence="3 4">
    <name type="scientific">Streptomyces shenzhenensis</name>
    <dbReference type="NCBI Taxonomy" id="943815"/>
    <lineage>
        <taxon>Bacteria</taxon>
        <taxon>Bacillati</taxon>
        <taxon>Actinomycetota</taxon>
        <taxon>Actinomycetes</taxon>
        <taxon>Kitasatosporales</taxon>
        <taxon>Streptomycetaceae</taxon>
        <taxon>Streptomyces</taxon>
    </lineage>
</organism>
<feature type="domain" description="Peptidase M24" evidence="1">
    <location>
        <begin position="179"/>
        <end position="378"/>
    </location>
</feature>
<sequence length="397" mass="43160">MRVNHERLHQRMAEERLDAVVSTTAENLTYLTGIDSVHLGMFPHSGRAFAVLSQDTRAGAVFVCGRCEVDQFLDADEPIREAVAYGPFFREVPEEAALGPQDELLREVSWDTRFDTALSALAHAIRSTCPGGGRVGVDEEGVPADFLEALAKELSGWQIVPAAQHLRWVRQVKTPQELERIAAAAAVAENAIRATVAITEQGVTERELVREFNRSVAAQGGVPKFTLIRIGANAVAGQRRPTGTPLQRGQAIWFDVGAVVGGYWCDIARVCTLGEPDTRLARLYDAVLAGEQQALDAARPGMSGHQLFDLTVDSVRAAGIPHYRRNHVGHGIGVEVYDPVLIRPGSTGELEPGTVVNIETPYYEFGFGCVHVEDPFVVGSDGNRLLTTLPRDLIVLP</sequence>
<feature type="domain" description="Creatinase N-terminal" evidence="2">
    <location>
        <begin position="6"/>
        <end position="172"/>
    </location>
</feature>
<protein>
    <submittedName>
        <fullName evidence="3">Peptidase M24</fullName>
    </submittedName>
</protein>
<evidence type="ECO:0000313" key="3">
    <source>
        <dbReference type="EMBL" id="RMB82677.1"/>
    </source>
</evidence>
<dbReference type="AlphaFoldDB" id="A0A3M0I076"/>
<name>A0A3M0I076_9ACTN</name>
<dbReference type="Pfam" id="PF00557">
    <property type="entry name" value="Peptidase_M24"/>
    <property type="match status" value="1"/>
</dbReference>
<evidence type="ECO:0000313" key="4">
    <source>
        <dbReference type="Proteomes" id="UP000270471"/>
    </source>
</evidence>
<comment type="caution">
    <text evidence="3">The sequence shown here is derived from an EMBL/GenBank/DDBJ whole genome shotgun (WGS) entry which is preliminary data.</text>
</comment>
<dbReference type="InterPro" id="IPR029149">
    <property type="entry name" value="Creatin/AminoP/Spt16_N"/>
</dbReference>
<dbReference type="PANTHER" id="PTHR46112">
    <property type="entry name" value="AMINOPEPTIDASE"/>
    <property type="match status" value="1"/>
</dbReference>
<reference evidence="3 4" key="1">
    <citation type="submission" date="2017-11" db="EMBL/GenBank/DDBJ databases">
        <title>Draft genome of actinobacteria isolated from guarana (Paullinia cupana (Mart.) Ducke.</title>
        <authorList>
            <person name="Siqueira K.A."/>
            <person name="Liotti R.G."/>
            <person name="Mendes T.A.O."/>
            <person name="Soares M.A."/>
        </authorList>
    </citation>
    <scope>NUCLEOTIDE SEQUENCE [LARGE SCALE GENOMIC DNA]</scope>
    <source>
        <strain evidence="3 4">193</strain>
    </source>
</reference>
<dbReference type="InterPro" id="IPR036005">
    <property type="entry name" value="Creatinase/aminopeptidase-like"/>
</dbReference>
<dbReference type="OrthoDB" id="9806388at2"/>
<dbReference type="InterPro" id="IPR050659">
    <property type="entry name" value="Peptidase_M24B"/>
</dbReference>
<dbReference type="Pfam" id="PF01321">
    <property type="entry name" value="Creatinase_N"/>
    <property type="match status" value="1"/>
</dbReference>
<dbReference type="Gene3D" id="3.90.230.10">
    <property type="entry name" value="Creatinase/methionine aminopeptidase superfamily"/>
    <property type="match status" value="1"/>
</dbReference>
<dbReference type="InterPro" id="IPR000587">
    <property type="entry name" value="Creatinase_N"/>
</dbReference>
<dbReference type="Proteomes" id="UP000270471">
    <property type="component" value="Unassembled WGS sequence"/>
</dbReference>
<dbReference type="InterPro" id="IPR000994">
    <property type="entry name" value="Pept_M24"/>
</dbReference>